<protein>
    <submittedName>
        <fullName evidence="4">DNA protecting protein DprA</fullName>
    </submittedName>
</protein>
<dbReference type="Proteomes" id="UP000008209">
    <property type="component" value="Chromosome"/>
</dbReference>
<evidence type="ECO:0000313" key="5">
    <source>
        <dbReference type="Proteomes" id="UP000008209"/>
    </source>
</evidence>
<dbReference type="EMBL" id="CP002457">
    <property type="protein sequence ID" value="ADV52517.1"/>
    <property type="molecule type" value="Genomic_DNA"/>
</dbReference>
<evidence type="ECO:0000259" key="3">
    <source>
        <dbReference type="Pfam" id="PF17782"/>
    </source>
</evidence>
<name>E6XNL4_SHEP2</name>
<dbReference type="InterPro" id="IPR057666">
    <property type="entry name" value="DrpA_SLOG"/>
</dbReference>
<proteinExistence type="inferred from homology"/>
<dbReference type="HOGENOM" id="CLU_029601_1_1_6"/>
<dbReference type="NCBIfam" id="TIGR00732">
    <property type="entry name" value="dprA"/>
    <property type="match status" value="1"/>
</dbReference>
<evidence type="ECO:0000256" key="1">
    <source>
        <dbReference type="ARBA" id="ARBA00006525"/>
    </source>
</evidence>
<dbReference type="SUPFAM" id="SSF102405">
    <property type="entry name" value="MCP/YpsA-like"/>
    <property type="match status" value="1"/>
</dbReference>
<dbReference type="Gene3D" id="1.10.10.10">
    <property type="entry name" value="Winged helix-like DNA-binding domain superfamily/Winged helix DNA-binding domain"/>
    <property type="match status" value="1"/>
</dbReference>
<reference evidence="4 5" key="1">
    <citation type="submission" date="2011-01" db="EMBL/GenBank/DDBJ databases">
        <title>Complete sequence of Shewanella putrefaciens 200.</title>
        <authorList>
            <consortium name="US DOE Joint Genome Institute"/>
            <person name="Lucas S."/>
            <person name="Copeland A."/>
            <person name="Lapidus A."/>
            <person name="Cheng J.-F."/>
            <person name="Bruce D."/>
            <person name="Goodwin L."/>
            <person name="Pitluck S."/>
            <person name="Munk A.C."/>
            <person name="Detter J.C."/>
            <person name="Han C."/>
            <person name="Tapia R."/>
            <person name="Land M."/>
            <person name="Hauser L."/>
            <person name="Chang Y.-J."/>
            <person name="Jeffries C."/>
            <person name="Kyrpides N."/>
            <person name="Ivanova N."/>
            <person name="Mikhailova N."/>
            <person name="Kolker E."/>
            <person name="Lawrence C."/>
            <person name="McCue L.A."/>
            <person name="DiChristina T."/>
            <person name="Nealson K."/>
            <person name="Fredrickson J.K."/>
            <person name="Woyke T."/>
        </authorList>
    </citation>
    <scope>NUCLEOTIDE SEQUENCE [LARGE SCALE GENOMIC DNA]</scope>
    <source>
        <strain evidence="4 5">200</strain>
    </source>
</reference>
<feature type="domain" description="DprA winged helix" evidence="3">
    <location>
        <begin position="310"/>
        <end position="355"/>
    </location>
</feature>
<dbReference type="PANTHER" id="PTHR43022:SF1">
    <property type="entry name" value="PROTEIN SMF"/>
    <property type="match status" value="1"/>
</dbReference>
<dbReference type="AlphaFoldDB" id="E6XNL4"/>
<feature type="domain" description="Smf/DprA SLOG" evidence="2">
    <location>
        <begin position="73"/>
        <end position="281"/>
    </location>
</feature>
<dbReference type="KEGG" id="shp:Sput200_0026"/>
<comment type="similarity">
    <text evidence="1">Belongs to the DprA/Smf family.</text>
</comment>
<evidence type="ECO:0000259" key="2">
    <source>
        <dbReference type="Pfam" id="PF02481"/>
    </source>
</evidence>
<gene>
    <name evidence="4" type="ordered locus">Sput200_0026</name>
</gene>
<evidence type="ECO:0000313" key="4">
    <source>
        <dbReference type="EMBL" id="ADV52517.1"/>
    </source>
</evidence>
<dbReference type="PATRIC" id="fig|399804.5.peg.26"/>
<dbReference type="Gene3D" id="3.40.50.450">
    <property type="match status" value="1"/>
</dbReference>
<dbReference type="Pfam" id="PF17782">
    <property type="entry name" value="WHD_DprA"/>
    <property type="match status" value="1"/>
</dbReference>
<dbReference type="InterPro" id="IPR003488">
    <property type="entry name" value="DprA"/>
</dbReference>
<dbReference type="PANTHER" id="PTHR43022">
    <property type="entry name" value="PROTEIN SMF"/>
    <property type="match status" value="1"/>
</dbReference>
<dbReference type="InterPro" id="IPR036388">
    <property type="entry name" value="WH-like_DNA-bd_sf"/>
</dbReference>
<accession>E6XNL4</accession>
<dbReference type="Pfam" id="PF02481">
    <property type="entry name" value="DNA_processg_A"/>
    <property type="match status" value="1"/>
</dbReference>
<organism evidence="4 5">
    <name type="scientific">Shewanella putrefaciens (strain 200)</name>
    <dbReference type="NCBI Taxonomy" id="399804"/>
    <lineage>
        <taxon>Bacteria</taxon>
        <taxon>Pseudomonadati</taxon>
        <taxon>Pseudomonadota</taxon>
        <taxon>Gammaproteobacteria</taxon>
        <taxon>Alteromonadales</taxon>
        <taxon>Shewanellaceae</taxon>
        <taxon>Shewanella</taxon>
    </lineage>
</organism>
<dbReference type="GO" id="GO:0009294">
    <property type="term" value="P:DNA-mediated transformation"/>
    <property type="evidence" value="ECO:0007669"/>
    <property type="project" value="InterPro"/>
</dbReference>
<dbReference type="InterPro" id="IPR041614">
    <property type="entry name" value="DprA_WH"/>
</dbReference>
<sequence>MVDWLIVSAVSGLGPARTQQLLMHMEVDDLRQRLEHERQALPLSDHLLHSLVIDYQKVDAALEWQQHSSEHYLICFSDPLYPPLLKQLPDPPSILFVKGCLEALVPSYLAIVGSRNASPGGLQVAYQLATEMSSLGFGICSGMAMGIDGAAHKACVDHNKRTIAVLGTGIDIVYPRRHRQLYENIQQQGCILSEFWPDIGPFAGNFPKRNRIISGLSLGTLVVEACRKSGSLITARLAMEQGREVFAVPGSILGGYHQGCHDLLRDGAKLVETAADIVEELASLTAFHLEELNLCHHIQKSDICHLPFSSLLASVGYETTTIDAVVEHSGKTIDLVLEQMLELELQGWVIAVPGGYVRVKRS</sequence>